<proteinExistence type="predicted"/>
<dbReference type="GeneID" id="54553870"/>
<dbReference type="EMBL" id="ML986487">
    <property type="protein sequence ID" value="KAF2278589.1"/>
    <property type="molecule type" value="Genomic_DNA"/>
</dbReference>
<feature type="signal peptide" evidence="1">
    <location>
        <begin position="1"/>
        <end position="19"/>
    </location>
</feature>
<keyword evidence="1" id="KW-0732">Signal</keyword>
<evidence type="ECO:0000313" key="2">
    <source>
        <dbReference type="EMBL" id="KAF2278589.1"/>
    </source>
</evidence>
<dbReference type="OrthoDB" id="3438213at2759"/>
<reference evidence="2" key="1">
    <citation type="journal article" date="2020" name="Stud. Mycol.">
        <title>101 Dothideomycetes genomes: a test case for predicting lifestyles and emergence of pathogens.</title>
        <authorList>
            <person name="Haridas S."/>
            <person name="Albert R."/>
            <person name="Binder M."/>
            <person name="Bloem J."/>
            <person name="Labutti K."/>
            <person name="Salamov A."/>
            <person name="Andreopoulos B."/>
            <person name="Baker S."/>
            <person name="Barry K."/>
            <person name="Bills G."/>
            <person name="Bluhm B."/>
            <person name="Cannon C."/>
            <person name="Castanera R."/>
            <person name="Culley D."/>
            <person name="Daum C."/>
            <person name="Ezra D."/>
            <person name="Gonzalez J."/>
            <person name="Henrissat B."/>
            <person name="Kuo A."/>
            <person name="Liang C."/>
            <person name="Lipzen A."/>
            <person name="Lutzoni F."/>
            <person name="Magnuson J."/>
            <person name="Mondo S."/>
            <person name="Nolan M."/>
            <person name="Ohm R."/>
            <person name="Pangilinan J."/>
            <person name="Park H.-J."/>
            <person name="Ramirez L."/>
            <person name="Alfaro M."/>
            <person name="Sun H."/>
            <person name="Tritt A."/>
            <person name="Yoshinaga Y."/>
            <person name="Zwiers L.-H."/>
            <person name="Turgeon B."/>
            <person name="Goodwin S."/>
            <person name="Spatafora J."/>
            <person name="Crous P."/>
            <person name="Grigoriev I."/>
        </authorList>
    </citation>
    <scope>NUCLEOTIDE SEQUENCE</scope>
    <source>
        <strain evidence="2">CBS 379.55</strain>
    </source>
</reference>
<accession>A0A6A6JU75</accession>
<dbReference type="Proteomes" id="UP000800097">
    <property type="component" value="Unassembled WGS sequence"/>
</dbReference>
<dbReference type="AlphaFoldDB" id="A0A6A6JU75"/>
<organism evidence="2 3">
    <name type="scientific">Westerdykella ornata</name>
    <dbReference type="NCBI Taxonomy" id="318751"/>
    <lineage>
        <taxon>Eukaryota</taxon>
        <taxon>Fungi</taxon>
        <taxon>Dikarya</taxon>
        <taxon>Ascomycota</taxon>
        <taxon>Pezizomycotina</taxon>
        <taxon>Dothideomycetes</taxon>
        <taxon>Pleosporomycetidae</taxon>
        <taxon>Pleosporales</taxon>
        <taxon>Sporormiaceae</taxon>
        <taxon>Westerdykella</taxon>
    </lineage>
</organism>
<keyword evidence="3" id="KW-1185">Reference proteome</keyword>
<dbReference type="RefSeq" id="XP_033656128.1">
    <property type="nucleotide sequence ID" value="XM_033800695.1"/>
</dbReference>
<sequence>MNTSFSILLLTLLSTLTLAAPEIRVDNPFAPGPTLTPRQAQAPISEVSCLDYSRIANLSVVGSNSSYRSAFYHRSLSGTMQDGAMFKAAQLALPAMTVDKGLNDRCGNLTTVALVEAERNLTRSVVLQFDNIVPITIKAGPEVAVITDAITN</sequence>
<evidence type="ECO:0000313" key="3">
    <source>
        <dbReference type="Proteomes" id="UP000800097"/>
    </source>
</evidence>
<gene>
    <name evidence="2" type="ORF">EI97DRAFT_456056</name>
</gene>
<name>A0A6A6JU75_WESOR</name>
<protein>
    <submittedName>
        <fullName evidence="2">Uncharacterized protein</fullName>
    </submittedName>
</protein>
<evidence type="ECO:0000256" key="1">
    <source>
        <dbReference type="SAM" id="SignalP"/>
    </source>
</evidence>
<feature type="chain" id="PRO_5025541284" evidence="1">
    <location>
        <begin position="20"/>
        <end position="152"/>
    </location>
</feature>